<dbReference type="InterPro" id="IPR006050">
    <property type="entry name" value="DNA_photolyase_N"/>
</dbReference>
<dbReference type="PROSITE" id="PS00691">
    <property type="entry name" value="DNA_PHOTOLYASES_1_2"/>
    <property type="match status" value="1"/>
</dbReference>
<comment type="cofactor">
    <cofactor evidence="1">
        <name>(6R)-5,10-methylene-5,6,7,8-tetrahydrofolate</name>
        <dbReference type="ChEBI" id="CHEBI:15636"/>
    </cofactor>
</comment>
<evidence type="ECO:0000313" key="8">
    <source>
        <dbReference type="EMBL" id="MFC7289498.1"/>
    </source>
</evidence>
<dbReference type="PROSITE" id="PS00394">
    <property type="entry name" value="DNA_PHOTOLYASES_1_1"/>
    <property type="match status" value="1"/>
</dbReference>
<accession>A0ABW2IEZ6</accession>
<evidence type="ECO:0000313" key="9">
    <source>
        <dbReference type="Proteomes" id="UP001596542"/>
    </source>
</evidence>
<evidence type="ECO:0000256" key="3">
    <source>
        <dbReference type="ARBA" id="ARBA00022630"/>
    </source>
</evidence>
<dbReference type="Gene3D" id="1.10.579.10">
    <property type="entry name" value="DNA Cyclobutane Dipyrimidine Photolyase, subunit A, domain 3"/>
    <property type="match status" value="1"/>
</dbReference>
<dbReference type="EMBL" id="JBHTBU010000002">
    <property type="protein sequence ID" value="MFC7289498.1"/>
    <property type="molecule type" value="Genomic_DNA"/>
</dbReference>
<dbReference type="Proteomes" id="UP001596542">
    <property type="component" value="Unassembled WGS sequence"/>
</dbReference>
<proteinExistence type="inferred from homology"/>
<keyword evidence="4 6" id="KW-0274">FAD</keyword>
<organism evidence="8 9">
    <name type="scientific">Herminiimonas glaciei</name>
    <dbReference type="NCBI Taxonomy" id="523788"/>
    <lineage>
        <taxon>Bacteria</taxon>
        <taxon>Pseudomonadati</taxon>
        <taxon>Pseudomonadota</taxon>
        <taxon>Betaproteobacteria</taxon>
        <taxon>Burkholderiales</taxon>
        <taxon>Oxalobacteraceae</taxon>
        <taxon>Herminiimonas</taxon>
    </lineage>
</organism>
<comment type="caution">
    <text evidence="8">The sequence shown here is derived from an EMBL/GenBank/DDBJ whole genome shotgun (WGS) entry which is preliminary data.</text>
</comment>
<reference evidence="9" key="1">
    <citation type="journal article" date="2019" name="Int. J. Syst. Evol. Microbiol.">
        <title>The Global Catalogue of Microorganisms (GCM) 10K type strain sequencing project: providing services to taxonomists for standard genome sequencing and annotation.</title>
        <authorList>
            <consortium name="The Broad Institute Genomics Platform"/>
            <consortium name="The Broad Institute Genome Sequencing Center for Infectious Disease"/>
            <person name="Wu L."/>
            <person name="Ma J."/>
        </authorList>
    </citation>
    <scope>NUCLEOTIDE SEQUENCE [LARGE SCALE GENOMIC DNA]</scope>
    <source>
        <strain evidence="9">KACC 12508</strain>
    </source>
</reference>
<dbReference type="PROSITE" id="PS51645">
    <property type="entry name" value="PHR_CRY_ALPHA_BETA"/>
    <property type="match status" value="1"/>
</dbReference>
<dbReference type="Pfam" id="PF03441">
    <property type="entry name" value="FAD_binding_7"/>
    <property type="match status" value="1"/>
</dbReference>
<dbReference type="InterPro" id="IPR036155">
    <property type="entry name" value="Crypto/Photolyase_N_sf"/>
</dbReference>
<comment type="similarity">
    <text evidence="6">Belongs to the DNA photolyase family.</text>
</comment>
<feature type="domain" description="Photolyase/cryptochrome alpha/beta" evidence="7">
    <location>
        <begin position="5"/>
        <end position="134"/>
    </location>
</feature>
<evidence type="ECO:0000256" key="1">
    <source>
        <dbReference type="ARBA" id="ARBA00001932"/>
    </source>
</evidence>
<dbReference type="Gene3D" id="1.25.40.80">
    <property type="match status" value="1"/>
</dbReference>
<dbReference type="InterPro" id="IPR002081">
    <property type="entry name" value="Cryptochrome/DNA_photolyase_1"/>
</dbReference>
<dbReference type="PANTHER" id="PTHR11455:SF9">
    <property type="entry name" value="CRYPTOCHROME CIRCADIAN CLOCK 5 ISOFORM X1"/>
    <property type="match status" value="1"/>
</dbReference>
<keyword evidence="5 6" id="KW-0157">Chromophore</keyword>
<dbReference type="SUPFAM" id="SSF48173">
    <property type="entry name" value="Cryptochrome/photolyase FAD-binding domain"/>
    <property type="match status" value="1"/>
</dbReference>
<dbReference type="PANTHER" id="PTHR11455">
    <property type="entry name" value="CRYPTOCHROME"/>
    <property type="match status" value="1"/>
</dbReference>
<dbReference type="InterPro" id="IPR005101">
    <property type="entry name" value="Cryptochr/Photolyase_FAD-bd"/>
</dbReference>
<gene>
    <name evidence="8" type="ORF">ACFQPC_15735</name>
</gene>
<dbReference type="PRINTS" id="PR00147">
    <property type="entry name" value="DNAPHOTLYASE"/>
</dbReference>
<dbReference type="GO" id="GO:0003904">
    <property type="term" value="F:deoxyribodipyrimidine photo-lyase activity"/>
    <property type="evidence" value="ECO:0007669"/>
    <property type="project" value="UniProtKB-EC"/>
</dbReference>
<evidence type="ECO:0000256" key="2">
    <source>
        <dbReference type="ARBA" id="ARBA00001974"/>
    </source>
</evidence>
<dbReference type="RefSeq" id="WP_382272787.1">
    <property type="nucleotide sequence ID" value="NZ_JBHTBU010000002.1"/>
</dbReference>
<comment type="cofactor">
    <cofactor evidence="2">
        <name>FAD</name>
        <dbReference type="ChEBI" id="CHEBI:57692"/>
    </cofactor>
</comment>
<dbReference type="Pfam" id="PF00875">
    <property type="entry name" value="DNA_photolyase"/>
    <property type="match status" value="1"/>
</dbReference>
<keyword evidence="9" id="KW-1185">Reference proteome</keyword>
<name>A0ABW2IEZ6_9BURK</name>
<dbReference type="SUPFAM" id="SSF52425">
    <property type="entry name" value="Cryptochrome/photolyase, N-terminal domain"/>
    <property type="match status" value="1"/>
</dbReference>
<keyword evidence="3 6" id="KW-0285">Flavoprotein</keyword>
<keyword evidence="8" id="KW-0456">Lyase</keyword>
<dbReference type="InterPro" id="IPR014729">
    <property type="entry name" value="Rossmann-like_a/b/a_fold"/>
</dbReference>
<dbReference type="InterPro" id="IPR018394">
    <property type="entry name" value="DNA_photolyase_1_CS_C"/>
</dbReference>
<protein>
    <submittedName>
        <fullName evidence="8">Cryptochrome/photolyase family protein</fullName>
        <ecNumber evidence="8">4.1.99.3</ecNumber>
    </submittedName>
</protein>
<dbReference type="EC" id="4.1.99.3" evidence="8"/>
<evidence type="ECO:0000259" key="7">
    <source>
        <dbReference type="PROSITE" id="PS51645"/>
    </source>
</evidence>
<dbReference type="InterPro" id="IPR036134">
    <property type="entry name" value="Crypto/Photolyase_FAD-like_sf"/>
</dbReference>
<evidence type="ECO:0000256" key="5">
    <source>
        <dbReference type="ARBA" id="ARBA00022991"/>
    </source>
</evidence>
<sequence length="495" mass="56086">MPQFEKTLVWFRRDLRSFDHAALHHALRQSRQVYCAFIFDRAILGTLPANDRRVEFIHASLLELDTALRELGGGLIVSHAWAEQAIPQLAAELGVDAVFCNHDYEPQAIARDTAVATALARDGRKLQSYKDHVIFEKDEVLSQSGKPFSVFTPYKNAWLKKLHTELAPTDMPAYEIDTLRAHFAPLQAALSGIPALSELGFEKTNLSELHIPTGMQGGQALFDDFIDRMPDYDSTRDFPAVKGPSYLSVHLRFGTVSIRALVRRALDAMRIGAGGTGAAVWLSELVWRDFYFMILYQHPHVHERAFKPDYDAIVWESGQHAIDLFQAWCDGLTGYPLVDAAMAQLNQTGYMHNRLRMVTASFLIKDLGIDWRWGERYFAEKLNDFDLSANNGGWQWASSSGCDAQPYFRIFNPLTQSEKFDPDGKFIRRYLPQLNKLSGKQIHAPWRVPALELQMAGITLGRDYPHPLLQHDEARARTLQRYAVVKKVSAEDGKP</sequence>
<evidence type="ECO:0000256" key="4">
    <source>
        <dbReference type="ARBA" id="ARBA00022827"/>
    </source>
</evidence>
<evidence type="ECO:0000256" key="6">
    <source>
        <dbReference type="RuleBase" id="RU004182"/>
    </source>
</evidence>
<dbReference type="Gene3D" id="3.40.50.620">
    <property type="entry name" value="HUPs"/>
    <property type="match status" value="1"/>
</dbReference>